<dbReference type="AlphaFoldDB" id="A0A543FYP4"/>
<sequence length="288" mass="32704">MTIHYRTADIDGLSIFYREAGDPADPVILLLHGFPASSFQYRDLIPLLAARFHVIAPDYPGFGHSAAPSNTEFAYTFEHLTDVVERFTEQLGLDRYALYLQDFGGPVGFRLAVRHPERVSFLVVQNANAYEEGLPDDFWKVPRQVWADPSPEHRAVLADAAMSDEALAWNYTHGTDPSRVSPDSWVLQRALLDRPGNREAMLDLLVDYRTNPDRYPEWHEYFRTHRPPTLVVWGRNDEIFPESGAYPYARDLPDVDLNILDAGHFALEDHTAEIAAHIERFAAGLASR</sequence>
<gene>
    <name evidence="2" type="ORF">FB388_6193</name>
</gene>
<accession>A0A543FYP4</accession>
<dbReference type="Proteomes" id="UP000319818">
    <property type="component" value="Unassembled WGS sequence"/>
</dbReference>
<dbReference type="PANTHER" id="PTHR42977">
    <property type="entry name" value="HYDROLASE-RELATED"/>
    <property type="match status" value="1"/>
</dbReference>
<dbReference type="RefSeq" id="WP_142105620.1">
    <property type="nucleotide sequence ID" value="NZ_VFPH01000002.1"/>
</dbReference>
<dbReference type="InterPro" id="IPR000073">
    <property type="entry name" value="AB_hydrolase_1"/>
</dbReference>
<feature type="domain" description="AB hydrolase-1" evidence="1">
    <location>
        <begin position="26"/>
        <end position="270"/>
    </location>
</feature>
<name>A0A543FYP4_9PSEU</name>
<dbReference type="PRINTS" id="PR00111">
    <property type="entry name" value="ABHYDROLASE"/>
</dbReference>
<evidence type="ECO:0000313" key="3">
    <source>
        <dbReference type="Proteomes" id="UP000319818"/>
    </source>
</evidence>
<dbReference type="EMBL" id="VFPH01000002">
    <property type="protein sequence ID" value="TQM38942.1"/>
    <property type="molecule type" value="Genomic_DNA"/>
</dbReference>
<dbReference type="PANTHER" id="PTHR42977:SF1">
    <property type="entry name" value="BLR6576 PROTEIN"/>
    <property type="match status" value="1"/>
</dbReference>
<dbReference type="Gene3D" id="3.40.50.1820">
    <property type="entry name" value="alpha/beta hydrolase"/>
    <property type="match status" value="1"/>
</dbReference>
<comment type="caution">
    <text evidence="2">The sequence shown here is derived from an EMBL/GenBank/DDBJ whole genome shotgun (WGS) entry which is preliminary data.</text>
</comment>
<keyword evidence="3" id="KW-1185">Reference proteome</keyword>
<dbReference type="InterPro" id="IPR029058">
    <property type="entry name" value="AB_hydrolase_fold"/>
</dbReference>
<dbReference type="Pfam" id="PF00561">
    <property type="entry name" value="Abhydrolase_1"/>
    <property type="match status" value="1"/>
</dbReference>
<dbReference type="InterPro" id="IPR000639">
    <property type="entry name" value="Epox_hydrolase-like"/>
</dbReference>
<reference evidence="2 3" key="1">
    <citation type="submission" date="2019-06" db="EMBL/GenBank/DDBJ databases">
        <title>Sequencing the genomes of 1000 actinobacteria strains.</title>
        <authorList>
            <person name="Klenk H.-P."/>
        </authorList>
    </citation>
    <scope>NUCLEOTIDE SEQUENCE [LARGE SCALE GENOMIC DNA]</scope>
    <source>
        <strain evidence="2 3">DSM 45511</strain>
    </source>
</reference>
<dbReference type="InterPro" id="IPR051340">
    <property type="entry name" value="Haloalkane_dehalogenase"/>
</dbReference>
<dbReference type="GO" id="GO:0004301">
    <property type="term" value="F:epoxide hydrolase activity"/>
    <property type="evidence" value="ECO:0007669"/>
    <property type="project" value="TreeGrafter"/>
</dbReference>
<evidence type="ECO:0000313" key="2">
    <source>
        <dbReference type="EMBL" id="TQM38942.1"/>
    </source>
</evidence>
<dbReference type="OrthoDB" id="5431692at2"/>
<proteinExistence type="predicted"/>
<dbReference type="PRINTS" id="PR00412">
    <property type="entry name" value="EPOXHYDRLASE"/>
</dbReference>
<evidence type="ECO:0000259" key="1">
    <source>
        <dbReference type="Pfam" id="PF00561"/>
    </source>
</evidence>
<organism evidence="2 3">
    <name type="scientific">Pseudonocardia cypriaca</name>
    <dbReference type="NCBI Taxonomy" id="882449"/>
    <lineage>
        <taxon>Bacteria</taxon>
        <taxon>Bacillati</taxon>
        <taxon>Actinomycetota</taxon>
        <taxon>Actinomycetes</taxon>
        <taxon>Pseudonocardiales</taxon>
        <taxon>Pseudonocardiaceae</taxon>
        <taxon>Pseudonocardia</taxon>
    </lineage>
</organism>
<dbReference type="SUPFAM" id="SSF53474">
    <property type="entry name" value="alpha/beta-Hydrolases"/>
    <property type="match status" value="1"/>
</dbReference>
<protein>
    <submittedName>
        <fullName evidence="2">Pimeloyl-ACP methyl ester carboxylesterase</fullName>
    </submittedName>
</protein>